<dbReference type="FunFam" id="1.20.1250.20:FF:000011">
    <property type="entry name" value="MFS multidrug transporter, putative"/>
    <property type="match status" value="1"/>
</dbReference>
<dbReference type="GO" id="GO:0005886">
    <property type="term" value="C:plasma membrane"/>
    <property type="evidence" value="ECO:0007669"/>
    <property type="project" value="TreeGrafter"/>
</dbReference>
<dbReference type="InterPro" id="IPR036259">
    <property type="entry name" value="MFS_trans_sf"/>
</dbReference>
<protein>
    <recommendedName>
        <fullName evidence="7">Major facilitator superfamily (MFS) profile domain-containing protein</fullName>
    </recommendedName>
</protein>
<feature type="transmembrane region" description="Helical" evidence="6">
    <location>
        <begin position="318"/>
        <end position="335"/>
    </location>
</feature>
<feature type="transmembrane region" description="Helical" evidence="6">
    <location>
        <begin position="356"/>
        <end position="377"/>
    </location>
</feature>
<keyword evidence="9" id="KW-1185">Reference proteome</keyword>
<dbReference type="CDD" id="cd17323">
    <property type="entry name" value="MFS_Tpo1_MDR_like"/>
    <property type="match status" value="1"/>
</dbReference>
<dbReference type="InterPro" id="IPR011701">
    <property type="entry name" value="MFS"/>
</dbReference>
<feature type="transmembrane region" description="Helical" evidence="6">
    <location>
        <begin position="203"/>
        <end position="223"/>
    </location>
</feature>
<feature type="transmembrane region" description="Helical" evidence="6">
    <location>
        <begin position="415"/>
        <end position="440"/>
    </location>
</feature>
<evidence type="ECO:0000256" key="2">
    <source>
        <dbReference type="ARBA" id="ARBA00022692"/>
    </source>
</evidence>
<comment type="caution">
    <text evidence="8">The sequence shown here is derived from an EMBL/GenBank/DDBJ whole genome shotgun (WGS) entry which is preliminary data.</text>
</comment>
<feature type="transmembrane region" description="Helical" evidence="6">
    <location>
        <begin position="46"/>
        <end position="67"/>
    </location>
</feature>
<dbReference type="SUPFAM" id="SSF103473">
    <property type="entry name" value="MFS general substrate transporter"/>
    <property type="match status" value="1"/>
</dbReference>
<evidence type="ECO:0000256" key="5">
    <source>
        <dbReference type="SAM" id="MobiDB-lite"/>
    </source>
</evidence>
<feature type="region of interest" description="Disordered" evidence="5">
    <location>
        <begin position="469"/>
        <end position="537"/>
    </location>
</feature>
<organism evidence="8 9">
    <name type="scientific">Aspergillus felis</name>
    <dbReference type="NCBI Taxonomy" id="1287682"/>
    <lineage>
        <taxon>Eukaryota</taxon>
        <taxon>Fungi</taxon>
        <taxon>Dikarya</taxon>
        <taxon>Ascomycota</taxon>
        <taxon>Pezizomycotina</taxon>
        <taxon>Eurotiomycetes</taxon>
        <taxon>Eurotiomycetidae</taxon>
        <taxon>Eurotiales</taxon>
        <taxon>Aspergillaceae</taxon>
        <taxon>Aspergillus</taxon>
        <taxon>Aspergillus subgen. Fumigati</taxon>
    </lineage>
</organism>
<feature type="region of interest" description="Disordered" evidence="5">
    <location>
        <begin position="860"/>
        <end position="881"/>
    </location>
</feature>
<comment type="subcellular location">
    <subcellularLocation>
        <location evidence="1">Membrane</location>
        <topology evidence="1">Multi-pass membrane protein</topology>
    </subcellularLocation>
</comment>
<dbReference type="GO" id="GO:0022857">
    <property type="term" value="F:transmembrane transporter activity"/>
    <property type="evidence" value="ECO:0007669"/>
    <property type="project" value="InterPro"/>
</dbReference>
<feature type="region of interest" description="Disordered" evidence="5">
    <location>
        <begin position="694"/>
        <end position="742"/>
    </location>
</feature>
<feature type="compositionally biased region" description="Low complexity" evidence="5">
    <location>
        <begin position="709"/>
        <end position="724"/>
    </location>
</feature>
<evidence type="ECO:0000256" key="6">
    <source>
        <dbReference type="SAM" id="Phobius"/>
    </source>
</evidence>
<feature type="domain" description="Major facilitator superfamily (MFS) profile" evidence="7">
    <location>
        <begin position="48"/>
        <end position="470"/>
    </location>
</feature>
<evidence type="ECO:0000313" key="9">
    <source>
        <dbReference type="Proteomes" id="UP000641853"/>
    </source>
</evidence>
<evidence type="ECO:0000256" key="1">
    <source>
        <dbReference type="ARBA" id="ARBA00004141"/>
    </source>
</evidence>
<dbReference type="PANTHER" id="PTHR23502:SF138">
    <property type="entry name" value="MAJOR FACILITATOR SUPERFAMILY (MFS) PROFILE DOMAIN-CONTAINING PROTEIN-RELATED"/>
    <property type="match status" value="1"/>
</dbReference>
<keyword evidence="3 6" id="KW-1133">Transmembrane helix</keyword>
<gene>
    <name evidence="8" type="ORF">CNMCM7691_010108</name>
</gene>
<feature type="transmembrane region" description="Helical" evidence="6">
    <location>
        <begin position="137"/>
        <end position="161"/>
    </location>
</feature>
<keyword evidence="4 6" id="KW-0472">Membrane</keyword>
<keyword evidence="2 6" id="KW-0812">Transmembrane</keyword>
<sequence>MSEEKLYMGLGRSFPAPLPNPEDYIVEFDGPDDPKHPYNWKFPVKLVITFLVCSGTFIVTLTSAIFAPGIDSASKELGVGSEVGALGTTLYVVGFSFGPMIWAPASELRGRKWPLIIGILGVGIFSIASAVAKDIQTLIICRFFAGVFGSSHLSVVPGVLADVFNNTYRGVAISVYALSVFSGPFVGPFTGGFIASSDLGWRWTLYIPAIMSFANGALSVFFMGETYAPCLLMAKAATIRRQTGNWGIHAKQEKIEVDFMLLMDKYFTRPLKLLITEPIILLLTIYMSFIYALVYALLEAYPYVFQHVYGMSAGVDGLPFIGLIIGQALVCAFLISQQKTYARKLAKNKNVPVPEWRLGHAILGAPIFAIGIFWFGWTGFTPAIHWAAPTAAGIFIGFGIVGVFLPCFNYIIDAYLPLAASAIAANIILRSPFAAVFPLFTKQMFANMKIQWACTLLGQSGVKCVYSPLRRTGRPPKNSDSNAAAQREKATSNRLSTTNSSHNRSPRDIITQEDSPDRTLHRHHPPQDAITANDVPTTCSPVRLQQPLTELAASPAAAGGAILAVHPLDNAVSQDPSQNPALSMANLHMGVSASDFSALDMDLDLDLGMWAIPTMSDLAMDYSHGDIGPTTMTGSETDEMGHLALASVLSSPSTTFDTHEPRGCAHRAQNKLPPTLLSGLCPLATAMPISSVSEEITETGLASPPPSAPTTASSSHHTSSLSGPRTVSVSSGRREHASNRPCSQDGTCYKALSGLLTKLGDFDLSQEEATQLDGLLCIDRELQHKVRMALDCGHCTEVPSNQNLLMIIYMSLDSLLSLFEKQQKQHRDRSGSANGYHNKSSSTATAAVVAAAAAPRRHLMSHSRPPSARFPHEKFGDTSSRSQRRFPWTEQSLVVGSFLVDDVVKASFLQRLVLDYIDNVLSILAELEKTADTVMKGVNCMIYRQKVDDIYKRAYFLRARLLLAE</sequence>
<accession>A0A8H6QZE8</accession>
<feature type="transmembrane region" description="Helical" evidence="6">
    <location>
        <begin position="279"/>
        <end position="298"/>
    </location>
</feature>
<dbReference type="PROSITE" id="PS50850">
    <property type="entry name" value="MFS"/>
    <property type="match status" value="1"/>
</dbReference>
<dbReference type="Pfam" id="PF07690">
    <property type="entry name" value="MFS_1"/>
    <property type="match status" value="1"/>
</dbReference>
<proteinExistence type="predicted"/>
<dbReference type="PANTHER" id="PTHR23502">
    <property type="entry name" value="MAJOR FACILITATOR SUPERFAMILY"/>
    <property type="match status" value="1"/>
</dbReference>
<evidence type="ECO:0000256" key="4">
    <source>
        <dbReference type="ARBA" id="ARBA00023136"/>
    </source>
</evidence>
<feature type="transmembrane region" description="Helical" evidence="6">
    <location>
        <begin position="173"/>
        <end position="197"/>
    </location>
</feature>
<dbReference type="InterPro" id="IPR020846">
    <property type="entry name" value="MFS_dom"/>
</dbReference>
<feature type="compositionally biased region" description="Polar residues" evidence="5">
    <location>
        <begin position="492"/>
        <end position="503"/>
    </location>
</feature>
<evidence type="ECO:0000313" key="8">
    <source>
        <dbReference type="EMBL" id="KAF7180817.1"/>
    </source>
</evidence>
<name>A0A8H6QZE8_9EURO</name>
<dbReference type="AlphaFoldDB" id="A0A8H6QZE8"/>
<dbReference type="Proteomes" id="UP000641853">
    <property type="component" value="Unassembled WGS sequence"/>
</dbReference>
<evidence type="ECO:0000256" key="3">
    <source>
        <dbReference type="ARBA" id="ARBA00022989"/>
    </source>
</evidence>
<feature type="transmembrane region" description="Helical" evidence="6">
    <location>
        <begin position="383"/>
        <end position="408"/>
    </location>
</feature>
<dbReference type="EMBL" id="JACBAG010001830">
    <property type="protein sequence ID" value="KAF7180817.1"/>
    <property type="molecule type" value="Genomic_DNA"/>
</dbReference>
<dbReference type="Gene3D" id="1.20.1250.20">
    <property type="entry name" value="MFS general substrate transporter like domains"/>
    <property type="match status" value="1"/>
</dbReference>
<evidence type="ECO:0000259" key="7">
    <source>
        <dbReference type="PROSITE" id="PS50850"/>
    </source>
</evidence>
<feature type="transmembrane region" description="Helical" evidence="6">
    <location>
        <begin position="79"/>
        <end position="101"/>
    </location>
</feature>
<reference evidence="8" key="1">
    <citation type="submission" date="2020-06" db="EMBL/GenBank/DDBJ databases">
        <title>Draft genome sequences of strains closely related to Aspergillus parafelis and Aspergillus hiratsukae.</title>
        <authorList>
            <person name="Dos Santos R.A.C."/>
            <person name="Rivero-Menendez O."/>
            <person name="Steenwyk J.L."/>
            <person name="Mead M.E."/>
            <person name="Goldman G.H."/>
            <person name="Alastruey-Izquierdo A."/>
            <person name="Rokas A."/>
        </authorList>
    </citation>
    <scope>NUCLEOTIDE SEQUENCE</scope>
    <source>
        <strain evidence="8">CNM-CM7691</strain>
    </source>
</reference>
<feature type="transmembrane region" description="Helical" evidence="6">
    <location>
        <begin position="113"/>
        <end position="131"/>
    </location>
</feature>